<sequence length="116" mass="13477">MRNRDLIIVERMSLIYMYKTALEDENFVEIGMQITSLTIELQDKNKAILAVYSSSETSCAHVTLTRTRQIFMKSHKMVETKCPTQQDQISRTEVSIKKIKENKEENDAMSNTIRDV</sequence>
<protein>
    <submittedName>
        <fullName evidence="1">Uncharacterized protein</fullName>
    </submittedName>
</protein>
<reference evidence="1 2" key="1">
    <citation type="submission" date="2020-02" db="EMBL/GenBank/DDBJ databases">
        <authorList>
            <person name="Ferguson B K."/>
        </authorList>
    </citation>
    <scope>NUCLEOTIDE SEQUENCE [LARGE SCALE GENOMIC DNA]</scope>
</reference>
<proteinExistence type="predicted"/>
<dbReference type="EMBL" id="CADCXU010009959">
    <property type="protein sequence ID" value="CAB0000813.1"/>
    <property type="molecule type" value="Genomic_DNA"/>
</dbReference>
<dbReference type="AlphaFoldDB" id="A0A6H5GCH4"/>
<accession>A0A6H5GCH4</accession>
<gene>
    <name evidence="1" type="ORF">NTEN_LOCUS6600</name>
</gene>
<evidence type="ECO:0000313" key="2">
    <source>
        <dbReference type="Proteomes" id="UP000479000"/>
    </source>
</evidence>
<keyword evidence="2" id="KW-1185">Reference proteome</keyword>
<name>A0A6H5GCH4_9HEMI</name>
<evidence type="ECO:0000313" key="1">
    <source>
        <dbReference type="EMBL" id="CAB0000813.1"/>
    </source>
</evidence>
<dbReference type="Proteomes" id="UP000479000">
    <property type="component" value="Unassembled WGS sequence"/>
</dbReference>
<organism evidence="1 2">
    <name type="scientific">Nesidiocoris tenuis</name>
    <dbReference type="NCBI Taxonomy" id="355587"/>
    <lineage>
        <taxon>Eukaryota</taxon>
        <taxon>Metazoa</taxon>
        <taxon>Ecdysozoa</taxon>
        <taxon>Arthropoda</taxon>
        <taxon>Hexapoda</taxon>
        <taxon>Insecta</taxon>
        <taxon>Pterygota</taxon>
        <taxon>Neoptera</taxon>
        <taxon>Paraneoptera</taxon>
        <taxon>Hemiptera</taxon>
        <taxon>Heteroptera</taxon>
        <taxon>Panheteroptera</taxon>
        <taxon>Cimicomorpha</taxon>
        <taxon>Miridae</taxon>
        <taxon>Dicyphina</taxon>
        <taxon>Nesidiocoris</taxon>
    </lineage>
</organism>